<sequence>MRAMTKLDKRGGDFLSELFLVYLSVAQDDQHSHEMKRFEIPNQHFIPYADSPKLI</sequence>
<organism evidence="1">
    <name type="scientific">viral metagenome</name>
    <dbReference type="NCBI Taxonomy" id="1070528"/>
    <lineage>
        <taxon>unclassified sequences</taxon>
        <taxon>metagenomes</taxon>
        <taxon>organismal metagenomes</taxon>
    </lineage>
</organism>
<proteinExistence type="predicted"/>
<reference evidence="1" key="1">
    <citation type="journal article" date="2020" name="Nature">
        <title>Giant virus diversity and host interactions through global metagenomics.</title>
        <authorList>
            <person name="Schulz F."/>
            <person name="Roux S."/>
            <person name="Paez-Espino D."/>
            <person name="Jungbluth S."/>
            <person name="Walsh D.A."/>
            <person name="Denef V.J."/>
            <person name="McMahon K.D."/>
            <person name="Konstantinidis K.T."/>
            <person name="Eloe-Fadrosh E.A."/>
            <person name="Kyrpides N.C."/>
            <person name="Woyke T."/>
        </authorList>
    </citation>
    <scope>NUCLEOTIDE SEQUENCE</scope>
    <source>
        <strain evidence="1">GVMAG-M-3300020182-33</strain>
    </source>
</reference>
<dbReference type="AlphaFoldDB" id="A0A6C0BZJ2"/>
<name>A0A6C0BZJ2_9ZZZZ</name>
<protein>
    <submittedName>
        <fullName evidence="1">Uncharacterized protein</fullName>
    </submittedName>
</protein>
<dbReference type="EMBL" id="MN739300">
    <property type="protein sequence ID" value="QHS97512.1"/>
    <property type="molecule type" value="Genomic_DNA"/>
</dbReference>
<evidence type="ECO:0000313" key="1">
    <source>
        <dbReference type="EMBL" id="QHS97512.1"/>
    </source>
</evidence>
<accession>A0A6C0BZJ2</accession>